<name>A0A5Y6BZM5_SALER</name>
<organism evidence="2">
    <name type="scientific">Salmonella enterica</name>
    <name type="common">Salmonella choleraesuis</name>
    <dbReference type="NCBI Taxonomy" id="28901"/>
    <lineage>
        <taxon>Bacteria</taxon>
        <taxon>Pseudomonadati</taxon>
        <taxon>Pseudomonadota</taxon>
        <taxon>Gammaproteobacteria</taxon>
        <taxon>Enterobacterales</taxon>
        <taxon>Enterobacteriaceae</taxon>
        <taxon>Salmonella</taxon>
    </lineage>
</organism>
<evidence type="ECO:0000256" key="1">
    <source>
        <dbReference type="SAM" id="MobiDB-lite"/>
    </source>
</evidence>
<proteinExistence type="predicted"/>
<evidence type="ECO:0000313" key="3">
    <source>
        <dbReference type="EMBL" id="EDF5023036.1"/>
    </source>
</evidence>
<comment type="caution">
    <text evidence="2">The sequence shown here is derived from an EMBL/GenBank/DDBJ whole genome shotgun (WGS) entry which is preliminary data.</text>
</comment>
<sequence>MKSLILRAGVARAEKVCCAPFLLTPLVLIVCTGVQAAVVPSAPGAGALGNQQHRSAHRWCSPKKG</sequence>
<reference evidence="2" key="1">
    <citation type="submission" date="2019-08" db="EMBL/GenBank/DDBJ databases">
        <authorList>
            <consortium name="PulseNet: The National Subtyping Network for Foodborne Disease Surveillance"/>
            <person name="Tarr C.L."/>
            <person name="Trees E."/>
            <person name="Katz L.S."/>
            <person name="Carleton-Romer H.A."/>
            <person name="Stroika S."/>
            <person name="Kucerova Z."/>
            <person name="Roache K.F."/>
            <person name="Sabol A.L."/>
            <person name="Besser J."/>
            <person name="Gerner-Smidt P."/>
        </authorList>
    </citation>
    <scope>NUCLEOTIDE SEQUENCE</scope>
    <source>
        <strain evidence="2">PNUSAS086471</strain>
        <strain evidence="3">PNUSAS108306</strain>
    </source>
</reference>
<evidence type="ECO:0000313" key="2">
    <source>
        <dbReference type="EMBL" id="ECK6418710.1"/>
    </source>
</evidence>
<protein>
    <submittedName>
        <fullName evidence="2">Uncharacterized protein</fullName>
    </submittedName>
</protein>
<dbReference type="AlphaFoldDB" id="A0A5Y6BZM5"/>
<feature type="compositionally biased region" description="Basic residues" evidence="1">
    <location>
        <begin position="54"/>
        <end position="65"/>
    </location>
</feature>
<gene>
    <name evidence="2" type="ORF">FR097_10925</name>
    <name evidence="3" type="ORF">GB699_09090</name>
</gene>
<dbReference type="EMBL" id="AAMBAD010000023">
    <property type="protein sequence ID" value="EDF5023036.1"/>
    <property type="molecule type" value="Genomic_DNA"/>
</dbReference>
<dbReference type="RefSeq" id="WP_023229348.1">
    <property type="nucleotide sequence ID" value="NZ_MYRV01000105.1"/>
</dbReference>
<accession>A0A5Y6BZM5</accession>
<dbReference type="EMBL" id="AAJCOB010000006">
    <property type="protein sequence ID" value="ECK6418710.1"/>
    <property type="molecule type" value="Genomic_DNA"/>
</dbReference>
<feature type="region of interest" description="Disordered" evidence="1">
    <location>
        <begin position="44"/>
        <end position="65"/>
    </location>
</feature>